<dbReference type="SUPFAM" id="SSF53383">
    <property type="entry name" value="PLP-dependent transferases"/>
    <property type="match status" value="1"/>
</dbReference>
<evidence type="ECO:0000256" key="2">
    <source>
        <dbReference type="PIRSR" id="PIRSR000390-1"/>
    </source>
</evidence>
<protein>
    <submittedName>
        <fullName evidence="5">dTDP-4-amino-4,6-dideoxygalactose transaminase</fullName>
        <ecNumber evidence="5">2.6.1.59</ecNumber>
    </submittedName>
</protein>
<dbReference type="PANTHER" id="PTHR30244">
    <property type="entry name" value="TRANSAMINASE"/>
    <property type="match status" value="1"/>
</dbReference>
<dbReference type="GO" id="GO:0030170">
    <property type="term" value="F:pyridoxal phosphate binding"/>
    <property type="evidence" value="ECO:0007669"/>
    <property type="project" value="TreeGrafter"/>
</dbReference>
<dbReference type="Gene3D" id="3.40.640.10">
    <property type="entry name" value="Type I PLP-dependent aspartate aminotransferase-like (Major domain)"/>
    <property type="match status" value="1"/>
</dbReference>
<dbReference type="EC" id="2.6.1.59" evidence="5"/>
<dbReference type="OrthoDB" id="9804264at2"/>
<evidence type="ECO:0000256" key="1">
    <source>
        <dbReference type="ARBA" id="ARBA00037999"/>
    </source>
</evidence>
<comment type="similarity">
    <text evidence="1 4">Belongs to the DegT/DnrJ/EryC1 family.</text>
</comment>
<evidence type="ECO:0000256" key="4">
    <source>
        <dbReference type="RuleBase" id="RU004508"/>
    </source>
</evidence>
<dbReference type="GO" id="GO:0019180">
    <property type="term" value="F:dTDP-4-amino-4,6-dideoxygalactose transaminase activity"/>
    <property type="evidence" value="ECO:0007669"/>
    <property type="project" value="UniProtKB-EC"/>
</dbReference>
<evidence type="ECO:0000313" key="6">
    <source>
        <dbReference type="Proteomes" id="UP000321168"/>
    </source>
</evidence>
<keyword evidence="5" id="KW-0032">Aminotransferase</keyword>
<dbReference type="Pfam" id="PF01041">
    <property type="entry name" value="DegT_DnrJ_EryC1"/>
    <property type="match status" value="1"/>
</dbReference>
<dbReference type="Gene3D" id="3.90.1150.10">
    <property type="entry name" value="Aspartate Aminotransferase, domain 1"/>
    <property type="match status" value="1"/>
</dbReference>
<dbReference type="InterPro" id="IPR015421">
    <property type="entry name" value="PyrdxlP-dep_Trfase_major"/>
</dbReference>
<dbReference type="InterPro" id="IPR015422">
    <property type="entry name" value="PyrdxlP-dep_Trfase_small"/>
</dbReference>
<dbReference type="AlphaFoldDB" id="A0A5C6V8Q8"/>
<organism evidence="5 6">
    <name type="scientific">Luteibaculum oceani</name>
    <dbReference type="NCBI Taxonomy" id="1294296"/>
    <lineage>
        <taxon>Bacteria</taxon>
        <taxon>Pseudomonadati</taxon>
        <taxon>Bacteroidota</taxon>
        <taxon>Flavobacteriia</taxon>
        <taxon>Flavobacteriales</taxon>
        <taxon>Luteibaculaceae</taxon>
        <taxon>Luteibaculum</taxon>
    </lineage>
</organism>
<dbReference type="NCBIfam" id="NF008687">
    <property type="entry name" value="PRK11706.1"/>
    <property type="match status" value="1"/>
</dbReference>
<sequence length="387" mass="43422">MEEIGLSKYSPIPLTKSYTPKNGLKYVSRVLGSGHTGGNGFYTQKCHNWFKENFGFKNCWLTSSCTDALEMSALLLEIKAGDEVIIPSYNFPSAANAFLLRGAKVVYISSSACKPNMDIAEFKAAITPKTKAVILLHYAGFADNLSSILSTAKKHGIAVVEDAAHALGAQYEDQWLGSFGDIACFSFHQTKNISCGEGGLIVVNKPELCEKADEIWQMGTNRAAYQRGEVNRYSWKRIGSSFLPSELNAALLLANLEHFQEIQKKRHEVWNRYYQELRGLPKSLIGLPSIPSKNMHSAHIFYIILPTEKLRNKAIKKLKQAGVQSAPHYSYLHIEALQQKEIIAFNNSPGIDFERQLLRLPIYPDLSIAEQKRIISCIHEFVYEIEN</sequence>
<keyword evidence="6" id="KW-1185">Reference proteome</keyword>
<reference evidence="5 6" key="1">
    <citation type="submission" date="2019-08" db="EMBL/GenBank/DDBJ databases">
        <title>Genome of Luteibaculum oceani JCM 18817.</title>
        <authorList>
            <person name="Bowman J.P."/>
        </authorList>
    </citation>
    <scope>NUCLEOTIDE SEQUENCE [LARGE SCALE GENOMIC DNA]</scope>
    <source>
        <strain evidence="5 6">JCM 18817</strain>
    </source>
</reference>
<dbReference type="RefSeq" id="WP_147014156.1">
    <property type="nucleotide sequence ID" value="NZ_VORB01000004.1"/>
</dbReference>
<proteinExistence type="inferred from homology"/>
<comment type="caution">
    <text evidence="5">The sequence shown here is derived from an EMBL/GenBank/DDBJ whole genome shotgun (WGS) entry which is preliminary data.</text>
</comment>
<dbReference type="GO" id="GO:0000271">
    <property type="term" value="P:polysaccharide biosynthetic process"/>
    <property type="evidence" value="ECO:0007669"/>
    <property type="project" value="TreeGrafter"/>
</dbReference>
<evidence type="ECO:0000313" key="5">
    <source>
        <dbReference type="EMBL" id="TXC81427.1"/>
    </source>
</evidence>
<dbReference type="PANTHER" id="PTHR30244:SF34">
    <property type="entry name" value="DTDP-4-AMINO-4,6-DIDEOXYGALACTOSE TRANSAMINASE"/>
    <property type="match status" value="1"/>
</dbReference>
<feature type="modified residue" description="N6-(pyridoxal phosphate)lysine" evidence="3">
    <location>
        <position position="191"/>
    </location>
</feature>
<dbReference type="InterPro" id="IPR015424">
    <property type="entry name" value="PyrdxlP-dep_Trfase"/>
</dbReference>
<name>A0A5C6V8Q8_9FLAO</name>
<dbReference type="Proteomes" id="UP000321168">
    <property type="component" value="Unassembled WGS sequence"/>
</dbReference>
<feature type="active site" description="Proton acceptor" evidence="2">
    <location>
        <position position="191"/>
    </location>
</feature>
<evidence type="ECO:0000256" key="3">
    <source>
        <dbReference type="PIRSR" id="PIRSR000390-2"/>
    </source>
</evidence>
<dbReference type="InterPro" id="IPR000653">
    <property type="entry name" value="DegT/StrS_aminotransferase"/>
</dbReference>
<dbReference type="PIRSF" id="PIRSF000390">
    <property type="entry name" value="PLP_StrS"/>
    <property type="match status" value="1"/>
</dbReference>
<keyword evidence="5" id="KW-0808">Transferase</keyword>
<accession>A0A5C6V8Q8</accession>
<keyword evidence="3 4" id="KW-0663">Pyridoxal phosphate</keyword>
<gene>
    <name evidence="5" type="primary">rffA</name>
    <name evidence="5" type="synonym">fcnA</name>
    <name evidence="5" type="synonym">wecE</name>
    <name evidence="5" type="ORF">FRX97_05320</name>
</gene>
<dbReference type="CDD" id="cd00616">
    <property type="entry name" value="AHBA_syn"/>
    <property type="match status" value="1"/>
</dbReference>
<dbReference type="EMBL" id="VORB01000004">
    <property type="protein sequence ID" value="TXC81427.1"/>
    <property type="molecule type" value="Genomic_DNA"/>
</dbReference>